<dbReference type="SMART" id="SM00949">
    <property type="entry name" value="PAZ"/>
    <property type="match status" value="1"/>
</dbReference>
<evidence type="ECO:0000256" key="1">
    <source>
        <dbReference type="ARBA" id="ARBA00004496"/>
    </source>
</evidence>
<dbReference type="SMART" id="SM00950">
    <property type="entry name" value="Piwi"/>
    <property type="match status" value="1"/>
</dbReference>
<dbReference type="GO" id="GO:0030154">
    <property type="term" value="P:cell differentiation"/>
    <property type="evidence" value="ECO:0007669"/>
    <property type="project" value="UniProtKB-KW"/>
</dbReference>
<feature type="compositionally biased region" description="Basic and acidic residues" evidence="8">
    <location>
        <begin position="21"/>
        <end position="35"/>
    </location>
</feature>
<dbReference type="CDD" id="cd02845">
    <property type="entry name" value="PAZ_piwi_like"/>
    <property type="match status" value="1"/>
</dbReference>
<evidence type="ECO:0000259" key="9">
    <source>
        <dbReference type="PROSITE" id="PS50821"/>
    </source>
</evidence>
<dbReference type="InterPro" id="IPR012337">
    <property type="entry name" value="RNaseH-like_sf"/>
</dbReference>
<dbReference type="InterPro" id="IPR036085">
    <property type="entry name" value="PAZ_dom_sf"/>
</dbReference>
<name>A0A5C0BDH9_MYZPE</name>
<evidence type="ECO:0000256" key="8">
    <source>
        <dbReference type="SAM" id="MobiDB-lite"/>
    </source>
</evidence>
<keyword evidence="3" id="KW-0963">Cytoplasm</keyword>
<reference evidence="11" key="1">
    <citation type="journal article" date="2019" name="Sci. Rep.">
        <title>Extracellular endonucleases in the midgut of Myzus persicae may limit the efficacy of orally delivered RNAi.</title>
        <authorList>
            <person name="Ghodke A.B."/>
            <person name="Good R.T."/>
            <person name="Golz J."/>
            <person name="Russell D.A."/>
            <person name="Edwards O."/>
            <person name="Robin C."/>
        </authorList>
    </citation>
    <scope>NUCLEOTIDE SEQUENCE</scope>
    <source>
        <strain evidence="11">Bona Vista</strain>
    </source>
</reference>
<dbReference type="FunFam" id="3.30.420.10:FF:000014">
    <property type="entry name" value="Piwi-like RNA-mediated gene silencing 1"/>
    <property type="match status" value="1"/>
</dbReference>
<dbReference type="InterPro" id="IPR036397">
    <property type="entry name" value="RNaseH_sf"/>
</dbReference>
<dbReference type="GO" id="GO:0005737">
    <property type="term" value="C:cytoplasm"/>
    <property type="evidence" value="ECO:0007669"/>
    <property type="project" value="UniProtKB-SubCell"/>
</dbReference>
<feature type="region of interest" description="Disordered" evidence="8">
    <location>
        <begin position="1"/>
        <end position="45"/>
    </location>
</feature>
<dbReference type="EMBL" id="MN257570">
    <property type="protein sequence ID" value="QEI10609.1"/>
    <property type="molecule type" value="mRNA"/>
</dbReference>
<protein>
    <submittedName>
        <fullName evidence="11">Argonaute 3</fullName>
    </submittedName>
</protein>
<dbReference type="PROSITE" id="PS50821">
    <property type="entry name" value="PAZ"/>
    <property type="match status" value="1"/>
</dbReference>
<organism evidence="11">
    <name type="scientific">Myzus persicae</name>
    <name type="common">Green peach aphid</name>
    <name type="synonym">Aphis persicae</name>
    <dbReference type="NCBI Taxonomy" id="13164"/>
    <lineage>
        <taxon>Eukaryota</taxon>
        <taxon>Metazoa</taxon>
        <taxon>Ecdysozoa</taxon>
        <taxon>Arthropoda</taxon>
        <taxon>Hexapoda</taxon>
        <taxon>Insecta</taxon>
        <taxon>Pterygota</taxon>
        <taxon>Neoptera</taxon>
        <taxon>Paraneoptera</taxon>
        <taxon>Hemiptera</taxon>
        <taxon>Sternorrhyncha</taxon>
        <taxon>Aphidomorpha</taxon>
        <taxon>Aphidoidea</taxon>
        <taxon>Aphididae</taxon>
        <taxon>Macrosiphini</taxon>
        <taxon>Myzus</taxon>
    </lineage>
</organism>
<dbReference type="Pfam" id="PF02171">
    <property type="entry name" value="Piwi"/>
    <property type="match status" value="1"/>
</dbReference>
<dbReference type="CDD" id="cd04658">
    <property type="entry name" value="Piwi_piwi-like_Euk"/>
    <property type="match status" value="1"/>
</dbReference>
<evidence type="ECO:0000256" key="7">
    <source>
        <dbReference type="ARBA" id="ARBA00038291"/>
    </source>
</evidence>
<evidence type="ECO:0000256" key="2">
    <source>
        <dbReference type="ARBA" id="ARBA00022473"/>
    </source>
</evidence>
<dbReference type="PROSITE" id="PS50822">
    <property type="entry name" value="PIWI"/>
    <property type="match status" value="1"/>
</dbReference>
<dbReference type="GO" id="GO:0140965">
    <property type="term" value="P:secondary piRNA processing"/>
    <property type="evidence" value="ECO:0007669"/>
    <property type="project" value="UniProtKB-ARBA"/>
</dbReference>
<accession>A0A5C0BDH9</accession>
<evidence type="ECO:0000256" key="4">
    <source>
        <dbReference type="ARBA" id="ARBA00022782"/>
    </source>
</evidence>
<evidence type="ECO:0000256" key="6">
    <source>
        <dbReference type="ARBA" id="ARBA00023158"/>
    </source>
</evidence>
<proteinExistence type="evidence at transcript level"/>
<dbReference type="FunFam" id="2.170.260.10:FF:000003">
    <property type="entry name" value="Piwi-like RNA-mediated gene silencing 2"/>
    <property type="match status" value="1"/>
</dbReference>
<evidence type="ECO:0000259" key="10">
    <source>
        <dbReference type="PROSITE" id="PS50822"/>
    </source>
</evidence>
<comment type="similarity">
    <text evidence="7">Belongs to the argonaute family. Piwi subfamily.</text>
</comment>
<dbReference type="Gene3D" id="3.40.50.2300">
    <property type="match status" value="1"/>
</dbReference>
<dbReference type="Pfam" id="PF02170">
    <property type="entry name" value="PAZ"/>
    <property type="match status" value="1"/>
</dbReference>
<dbReference type="InterPro" id="IPR003100">
    <property type="entry name" value="PAZ_dom"/>
</dbReference>
<dbReference type="OrthoDB" id="445936at2759"/>
<feature type="domain" description="Piwi" evidence="10">
    <location>
        <begin position="608"/>
        <end position="901"/>
    </location>
</feature>
<keyword evidence="2" id="KW-0217">Developmental protein</keyword>
<dbReference type="SUPFAM" id="SSF101690">
    <property type="entry name" value="PAZ domain"/>
    <property type="match status" value="1"/>
</dbReference>
<dbReference type="Pfam" id="PF23278">
    <property type="entry name" value="Piwi_N"/>
    <property type="match status" value="1"/>
</dbReference>
<evidence type="ECO:0000313" key="11">
    <source>
        <dbReference type="EMBL" id="QEI10609.1"/>
    </source>
</evidence>
<dbReference type="AlphaFoldDB" id="A0A5C0BDH9"/>
<dbReference type="InterPro" id="IPR003165">
    <property type="entry name" value="Piwi"/>
</dbReference>
<dbReference type="Gene3D" id="3.30.420.10">
    <property type="entry name" value="Ribonuclease H-like superfamily/Ribonuclease H"/>
    <property type="match status" value="1"/>
</dbReference>
<comment type="subcellular location">
    <subcellularLocation>
        <location evidence="1">Cytoplasm</location>
    </subcellularLocation>
</comment>
<dbReference type="GO" id="GO:0003723">
    <property type="term" value="F:RNA binding"/>
    <property type="evidence" value="ECO:0007669"/>
    <property type="project" value="UniProtKB-KW"/>
</dbReference>
<keyword evidence="4" id="KW-0221">Differentiation</keyword>
<evidence type="ECO:0000256" key="3">
    <source>
        <dbReference type="ARBA" id="ARBA00022490"/>
    </source>
</evidence>
<keyword evidence="5" id="KW-0694">RNA-binding</keyword>
<feature type="domain" description="PAZ" evidence="9">
    <location>
        <begin position="326"/>
        <end position="441"/>
    </location>
</feature>
<dbReference type="PANTHER" id="PTHR22891">
    <property type="entry name" value="EUKARYOTIC TRANSLATION INITIATION FACTOR 2C"/>
    <property type="match status" value="1"/>
</dbReference>
<sequence length="915" mass="103816">MAGRGFLKSRLAQVAPIEPQEPPKPHGHPNPEEPPKLAAPQVPHTDVPTIPIAGLNTQFLVAGNQQVARGRRAMLANMAQGTGSPNLCDNISAKFSNIDLGNLKDIVRPTISPEHKKTEVPKLLTPPKQEQTQIVDIPAAKEEKSPVICRVLKKSEKDAYQMTQLSSNYIRIKLEEDKGIYEYRVDFNPPVDAKSARFFLVNEHRDLFPVKTFDGTLLYVPKMLPQNVTTLVGTLRDDSKVTLTITFKRKNSLRECIHFYNVFLRTIMKILGLVEFGRSCYDQNKRILIPEFKLEVWPGYITTIDEFENGLYMCAEVSHRVLRVQTVLQIMTDIMMNSKNNNTDSKQEIMAALCGATVITHYNRKTYRVDDVDFTMNPLSTFDQHGVQVSYKDYYKKMYDIEIKNLQQPMMITKAKKKDINNKNDNEGICCLVPELCNLTGLTEAMKTDFKLMKALQNHTLVTPEVRQKAIVEFVNRINAHEGASKKLKDWGLMMRPVPVKMEGPVYKRETILLGNSIRKQVGMNMDWGMDVAKNAMFVAVNMLNWAIMYNPKDEPTAKSFCKQLAACGRPLGMEINPPKPIKIQGTTPESFVSTINNTIKNNSEIQLVVIIFPNQREDRYNAVKRICCSVIGIPSQIIISKTLCKPERLKSITQKIALQINCKLGGACWSISIPLINTMIVGIDAYHEKGKQMSSVVGFVASMDKTFTEWYSVAAMQRSTHQELMKSVQDAFHKVVVQFKAKNGLLPDRIIIYRDGVSDGDLKYVEEIELSDLIESFKNYPGNYNPKVTLIIVQKRINTRVFKYEDGKYSNPCSGTVIDNTVTRRNYFDFFLVSQHVRQGTVSPTHYIVLKNGCNLSAENLQRLSYKLCHLYYNWCGTVKVPAPVQYAHKLAYLIGQNVRQMPSDGLCNSLFYL</sequence>
<evidence type="ECO:0000256" key="5">
    <source>
        <dbReference type="ARBA" id="ARBA00022884"/>
    </source>
</evidence>
<dbReference type="SUPFAM" id="SSF53098">
    <property type="entry name" value="Ribonuclease H-like"/>
    <property type="match status" value="1"/>
</dbReference>
<keyword evidence="6" id="KW-0943">RNA-mediated gene silencing</keyword>
<dbReference type="Gene3D" id="2.170.260.10">
    <property type="entry name" value="paz domain"/>
    <property type="match status" value="1"/>
</dbReference>